<keyword evidence="7" id="KW-1185">Reference proteome</keyword>
<proteinExistence type="inferred from homology"/>
<comment type="similarity">
    <text evidence="2">Belongs to the peptidase S1 family. CLIP subfamily.</text>
</comment>
<dbReference type="SUPFAM" id="SSF50494">
    <property type="entry name" value="Trypsin-like serine proteases"/>
    <property type="match status" value="1"/>
</dbReference>
<name>A0A7R8UG64_HERIL</name>
<dbReference type="InParanoid" id="A0A7R8UG64"/>
<evidence type="ECO:0000313" key="7">
    <source>
        <dbReference type="Proteomes" id="UP000594454"/>
    </source>
</evidence>
<organism evidence="6 7">
    <name type="scientific">Hermetia illucens</name>
    <name type="common">Black soldier fly</name>
    <dbReference type="NCBI Taxonomy" id="343691"/>
    <lineage>
        <taxon>Eukaryota</taxon>
        <taxon>Metazoa</taxon>
        <taxon>Ecdysozoa</taxon>
        <taxon>Arthropoda</taxon>
        <taxon>Hexapoda</taxon>
        <taxon>Insecta</taxon>
        <taxon>Pterygota</taxon>
        <taxon>Neoptera</taxon>
        <taxon>Endopterygota</taxon>
        <taxon>Diptera</taxon>
        <taxon>Brachycera</taxon>
        <taxon>Stratiomyomorpha</taxon>
        <taxon>Stratiomyidae</taxon>
        <taxon>Hermetiinae</taxon>
        <taxon>Hermetia</taxon>
    </lineage>
</organism>
<dbReference type="OrthoDB" id="6380398at2759"/>
<evidence type="ECO:0000256" key="4">
    <source>
        <dbReference type="SAM" id="SignalP"/>
    </source>
</evidence>
<protein>
    <recommendedName>
        <fullName evidence="5">Peptidase S1 domain-containing protein</fullName>
    </recommendedName>
</protein>
<dbReference type="PRINTS" id="PR00722">
    <property type="entry name" value="CHYMOTRYPSIN"/>
</dbReference>
<dbReference type="GO" id="GO:0004252">
    <property type="term" value="F:serine-type endopeptidase activity"/>
    <property type="evidence" value="ECO:0007669"/>
    <property type="project" value="InterPro"/>
</dbReference>
<dbReference type="SMART" id="SM00020">
    <property type="entry name" value="Tryp_SPc"/>
    <property type="match status" value="1"/>
</dbReference>
<evidence type="ECO:0000256" key="2">
    <source>
        <dbReference type="ARBA" id="ARBA00024195"/>
    </source>
</evidence>
<dbReference type="InterPro" id="IPR001314">
    <property type="entry name" value="Peptidase_S1A"/>
</dbReference>
<evidence type="ECO:0000256" key="1">
    <source>
        <dbReference type="ARBA" id="ARBA00023157"/>
    </source>
</evidence>
<feature type="compositionally biased region" description="Polar residues" evidence="3">
    <location>
        <begin position="98"/>
        <end position="112"/>
    </location>
</feature>
<feature type="region of interest" description="Disordered" evidence="3">
    <location>
        <begin position="90"/>
        <end position="120"/>
    </location>
</feature>
<dbReference type="PROSITE" id="PS50240">
    <property type="entry name" value="TRYPSIN_DOM"/>
    <property type="match status" value="1"/>
</dbReference>
<dbReference type="Pfam" id="PF00089">
    <property type="entry name" value="Trypsin"/>
    <property type="match status" value="1"/>
</dbReference>
<feature type="signal peptide" evidence="4">
    <location>
        <begin position="1"/>
        <end position="21"/>
    </location>
</feature>
<dbReference type="InterPro" id="IPR009003">
    <property type="entry name" value="Peptidase_S1_PA"/>
</dbReference>
<dbReference type="PANTHER" id="PTHR24256">
    <property type="entry name" value="TRYPTASE-RELATED"/>
    <property type="match status" value="1"/>
</dbReference>
<accession>A0A7R8UG64</accession>
<dbReference type="Proteomes" id="UP000594454">
    <property type="component" value="Chromosome 1"/>
</dbReference>
<sequence length="304" mass="33582">MEDLSLLKILISFSLILQLNAESPSNRIVNGTLAKLGQFPFAVAIVRSYGSRIPFCSGTLITPINVLTSAHCFRGSSSSRRISVLAGEIDPLRPSSEKPPSSRQLRRVTSITKHPRAVGQDGKINDQFDVAILEVEKAFTLSSNVAPISMASESLPNLSPCIAIGFGRNVEGPDGYNKSDRKLRYGKFTINSRMCDRSFLKNSTYCVYSAETFINFGDSGGPLIGGYTRQNYHYGICSSGQERVSSYTNVTFNREWIIGNLKYGLKESSATRTFKLHSFQLLEDGIYGFLLQVILKKSCQLSLF</sequence>
<feature type="domain" description="Peptidase S1" evidence="5">
    <location>
        <begin position="28"/>
        <end position="262"/>
    </location>
</feature>
<dbReference type="EMBL" id="LR899009">
    <property type="protein sequence ID" value="CAD7079984.1"/>
    <property type="molecule type" value="Genomic_DNA"/>
</dbReference>
<dbReference type="AlphaFoldDB" id="A0A7R8UG64"/>
<dbReference type="InterPro" id="IPR043504">
    <property type="entry name" value="Peptidase_S1_PA_chymotrypsin"/>
</dbReference>
<evidence type="ECO:0000256" key="3">
    <source>
        <dbReference type="SAM" id="MobiDB-lite"/>
    </source>
</evidence>
<keyword evidence="1" id="KW-1015">Disulfide bond</keyword>
<reference evidence="6 7" key="1">
    <citation type="submission" date="2020-11" db="EMBL/GenBank/DDBJ databases">
        <authorList>
            <person name="Wallbank WR R."/>
            <person name="Pardo Diaz C."/>
            <person name="Kozak K."/>
            <person name="Martin S."/>
            <person name="Jiggins C."/>
            <person name="Moest M."/>
            <person name="Warren A I."/>
            <person name="Generalovic N T."/>
            <person name="Byers J.R.P. K."/>
            <person name="Montejo-Kovacevich G."/>
            <person name="Yen C E."/>
        </authorList>
    </citation>
    <scope>NUCLEOTIDE SEQUENCE [LARGE SCALE GENOMIC DNA]</scope>
</reference>
<evidence type="ECO:0000313" key="6">
    <source>
        <dbReference type="EMBL" id="CAD7079984.1"/>
    </source>
</evidence>
<dbReference type="Gene3D" id="2.40.10.10">
    <property type="entry name" value="Trypsin-like serine proteases"/>
    <property type="match status" value="1"/>
</dbReference>
<evidence type="ECO:0000259" key="5">
    <source>
        <dbReference type="PROSITE" id="PS50240"/>
    </source>
</evidence>
<keyword evidence="4" id="KW-0732">Signal</keyword>
<dbReference type="GO" id="GO:0006508">
    <property type="term" value="P:proteolysis"/>
    <property type="evidence" value="ECO:0007669"/>
    <property type="project" value="InterPro"/>
</dbReference>
<feature type="chain" id="PRO_5030925726" description="Peptidase S1 domain-containing protein" evidence="4">
    <location>
        <begin position="22"/>
        <end position="304"/>
    </location>
</feature>
<dbReference type="InterPro" id="IPR051487">
    <property type="entry name" value="Ser/Thr_Proteases_Immune/Dev"/>
</dbReference>
<gene>
    <name evidence="6" type="ORF">HERILL_LOCUS3163</name>
</gene>
<dbReference type="InterPro" id="IPR001254">
    <property type="entry name" value="Trypsin_dom"/>
</dbReference>